<dbReference type="Proteomes" id="UP000789702">
    <property type="component" value="Unassembled WGS sequence"/>
</dbReference>
<name>A0ACA9K7W9_9GLOM</name>
<gene>
    <name evidence="1" type="ORF">DHETER_LOCUS1027</name>
</gene>
<organism evidence="1 2">
    <name type="scientific">Dentiscutata heterogama</name>
    <dbReference type="NCBI Taxonomy" id="1316150"/>
    <lineage>
        <taxon>Eukaryota</taxon>
        <taxon>Fungi</taxon>
        <taxon>Fungi incertae sedis</taxon>
        <taxon>Mucoromycota</taxon>
        <taxon>Glomeromycotina</taxon>
        <taxon>Glomeromycetes</taxon>
        <taxon>Diversisporales</taxon>
        <taxon>Gigasporaceae</taxon>
        <taxon>Dentiscutata</taxon>
    </lineage>
</organism>
<evidence type="ECO:0000313" key="2">
    <source>
        <dbReference type="Proteomes" id="UP000789702"/>
    </source>
</evidence>
<proteinExistence type="predicted"/>
<reference evidence="1" key="1">
    <citation type="submission" date="2021-06" db="EMBL/GenBank/DDBJ databases">
        <authorList>
            <person name="Kallberg Y."/>
            <person name="Tangrot J."/>
            <person name="Rosling A."/>
        </authorList>
    </citation>
    <scope>NUCLEOTIDE SEQUENCE</scope>
    <source>
        <strain evidence="1">IL203A</strain>
    </source>
</reference>
<protein>
    <submittedName>
        <fullName evidence="1">7145_t:CDS:1</fullName>
    </submittedName>
</protein>
<comment type="caution">
    <text evidence="1">The sequence shown here is derived from an EMBL/GenBank/DDBJ whole genome shotgun (WGS) entry which is preliminary data.</text>
</comment>
<evidence type="ECO:0000313" key="1">
    <source>
        <dbReference type="EMBL" id="CAG8454976.1"/>
    </source>
</evidence>
<dbReference type="EMBL" id="CAJVPU010000573">
    <property type="protein sequence ID" value="CAG8454976.1"/>
    <property type="molecule type" value="Genomic_DNA"/>
</dbReference>
<keyword evidence="2" id="KW-1185">Reference proteome</keyword>
<accession>A0ACA9K7W9</accession>
<sequence>MANSSFYASLHAHKNNNYEELNTNEMLFFDTFLKTMKDDYEYCGPQLQAALEKLAERYNAAKTKSIPALKSFLYNVNHNSDPLVHVKSGAKIRVQVESVKRRKTKSGVNKSGSKENYNPHVIPACKVRAIDGDELLYASMSIQYPFLKIEILPSRDDPQTLRIGEVEQPIAKDSNPLLVPDVVFHENPKQTEILMQMLQDYQLGEHLLLIGNQGVGKNKLADYFLQLLKLPREYIQLHRDTTVQSLTAIPSIINGVLQFEDSPLGHVLVVDEADKAPTYVTAILRNLLEDGQMVLGDGRRIVSSLTSKTSKEDCIVIHKNFRMIVLANRPGFPFLGNDFYREIGDIFSCHTVDNSDPDSEMFLLRNYAPSVSNDLLLKLTAAFNDLRKLVDEGLISYPYSTRELVNIVKHMQRYPNEGVSYILQNILDFDQYDKVSKDLLIAVFQKHGFPIGLESDYTIRLGKKVPLIGPIITEVWTKSNLERNICEVRKFTMKFRGLWKLHMSEAKELDRAEGKLLNL</sequence>